<keyword evidence="2" id="KW-1185">Reference proteome</keyword>
<dbReference type="Proteomes" id="UP000501179">
    <property type="component" value="Chromosome"/>
</dbReference>
<accession>A0A6G9GZ25</accession>
<gene>
    <name evidence="1" type="ORF">HA039_13090</name>
</gene>
<dbReference type="KEGG" id="slia:HA039_13090"/>
<name>A0A6G9GZ25_9ACTN</name>
<dbReference type="RefSeq" id="WP_167028472.1">
    <property type="nucleotide sequence ID" value="NZ_CP050177.1"/>
</dbReference>
<evidence type="ECO:0000313" key="2">
    <source>
        <dbReference type="Proteomes" id="UP000501179"/>
    </source>
</evidence>
<dbReference type="EMBL" id="CP050177">
    <property type="protein sequence ID" value="QIQ03137.1"/>
    <property type="molecule type" value="Genomic_DNA"/>
</dbReference>
<sequence length="143" mass="15086">MISQSVSVTGRCGACGGVLTRNAGQRIDQDEVRWDAETTCGSCPATTRAGSHEPPTPTPEEIRQLLLQEHGPAHLTLTDGTANLISVTRALSRAHGLSLGEARTLSAELRTTGLTGTLVEMEHLATTLRARDVPVTVTPTHPA</sequence>
<evidence type="ECO:0000313" key="1">
    <source>
        <dbReference type="EMBL" id="QIQ03137.1"/>
    </source>
</evidence>
<dbReference type="AlphaFoldDB" id="A0A6G9GZ25"/>
<reference evidence="1 2" key="1">
    <citation type="submission" date="2020-03" db="EMBL/GenBank/DDBJ databases">
        <title>A novel species.</title>
        <authorList>
            <person name="Gao J."/>
        </authorList>
    </citation>
    <scope>NUCLEOTIDE SEQUENCE [LARGE SCALE GENOMIC DNA]</scope>
    <source>
        <strain evidence="1 2">QMT-12</strain>
    </source>
</reference>
<organism evidence="1 2">
    <name type="scientific">Streptomyces liangshanensis</name>
    <dbReference type="NCBI Taxonomy" id="2717324"/>
    <lineage>
        <taxon>Bacteria</taxon>
        <taxon>Bacillati</taxon>
        <taxon>Actinomycetota</taxon>
        <taxon>Actinomycetes</taxon>
        <taxon>Kitasatosporales</taxon>
        <taxon>Streptomycetaceae</taxon>
        <taxon>Streptomyces</taxon>
    </lineage>
</organism>
<proteinExistence type="predicted"/>
<protein>
    <submittedName>
        <fullName evidence="1">Uncharacterized protein</fullName>
    </submittedName>
</protein>